<reference evidence="2" key="2">
    <citation type="submission" date="2014-07" db="EMBL/GenBank/DDBJ databases">
        <authorList>
            <person name="Hull J."/>
        </authorList>
    </citation>
    <scope>NUCLEOTIDE SEQUENCE</scope>
</reference>
<feature type="region of interest" description="Disordered" evidence="1">
    <location>
        <begin position="80"/>
        <end position="105"/>
    </location>
</feature>
<evidence type="ECO:0000313" key="2">
    <source>
        <dbReference type="EMBL" id="JAF99424.1"/>
    </source>
</evidence>
<feature type="non-terminal residue" evidence="2">
    <location>
        <position position="1"/>
    </location>
</feature>
<dbReference type="EMBL" id="GBHO01044179">
    <property type="protein sequence ID" value="JAF99424.1"/>
    <property type="molecule type" value="Transcribed_RNA"/>
</dbReference>
<proteinExistence type="predicted"/>
<name>A0A0A9W3I4_LYGHE</name>
<keyword evidence="2" id="KW-0456">Lyase</keyword>
<gene>
    <name evidence="2" type="primary">argH_2</name>
    <name evidence="2" type="ORF">CM83_103962</name>
</gene>
<reference evidence="2" key="1">
    <citation type="journal article" date="2014" name="PLoS ONE">
        <title>Transcriptome-Based Identification of ABC Transporters in the Western Tarnished Plant Bug Lygus hesperus.</title>
        <authorList>
            <person name="Hull J.J."/>
            <person name="Chaney K."/>
            <person name="Geib S.M."/>
            <person name="Fabrick J.A."/>
            <person name="Brent C.S."/>
            <person name="Walsh D."/>
            <person name="Lavine L.C."/>
        </authorList>
    </citation>
    <scope>NUCLEOTIDE SEQUENCE</scope>
</reference>
<dbReference type="GO" id="GO:0016829">
    <property type="term" value="F:lyase activity"/>
    <property type="evidence" value="ECO:0007669"/>
    <property type="project" value="UniProtKB-KW"/>
</dbReference>
<evidence type="ECO:0000256" key="1">
    <source>
        <dbReference type="SAM" id="MobiDB-lite"/>
    </source>
</evidence>
<organism evidence="2">
    <name type="scientific">Lygus hesperus</name>
    <name type="common">Western plant bug</name>
    <dbReference type="NCBI Taxonomy" id="30085"/>
    <lineage>
        <taxon>Eukaryota</taxon>
        <taxon>Metazoa</taxon>
        <taxon>Ecdysozoa</taxon>
        <taxon>Arthropoda</taxon>
        <taxon>Hexapoda</taxon>
        <taxon>Insecta</taxon>
        <taxon>Pterygota</taxon>
        <taxon>Neoptera</taxon>
        <taxon>Paraneoptera</taxon>
        <taxon>Hemiptera</taxon>
        <taxon>Heteroptera</taxon>
        <taxon>Panheteroptera</taxon>
        <taxon>Cimicomorpha</taxon>
        <taxon>Miridae</taxon>
        <taxon>Mirini</taxon>
        <taxon>Lygus</taxon>
    </lineage>
</organism>
<protein>
    <submittedName>
        <fullName evidence="2">Argininosuccinate lyase</fullName>
    </submittedName>
</protein>
<feature type="non-terminal residue" evidence="2">
    <location>
        <position position="132"/>
    </location>
</feature>
<sequence>ITFKYVMSECNPADVATRVLQNPCLPALWVNGPTFLTRSQEHWPTSSIFPQQEPMDSSPSLTNGLAYAVTGNINCLSPPLATPSLKGTADNSEDPSVLTSPNSNDEFSVIRSLQRQHFPREVAGKPSELIKS</sequence>
<accession>A0A0A9W3I4</accession>
<dbReference type="AlphaFoldDB" id="A0A0A9W3I4"/>